<organism evidence="2 3">
    <name type="scientific">Cinara cedri</name>
    <dbReference type="NCBI Taxonomy" id="506608"/>
    <lineage>
        <taxon>Eukaryota</taxon>
        <taxon>Metazoa</taxon>
        <taxon>Ecdysozoa</taxon>
        <taxon>Arthropoda</taxon>
        <taxon>Hexapoda</taxon>
        <taxon>Insecta</taxon>
        <taxon>Pterygota</taxon>
        <taxon>Neoptera</taxon>
        <taxon>Paraneoptera</taxon>
        <taxon>Hemiptera</taxon>
        <taxon>Sternorrhyncha</taxon>
        <taxon>Aphidomorpha</taxon>
        <taxon>Aphidoidea</taxon>
        <taxon>Aphididae</taxon>
        <taxon>Lachninae</taxon>
        <taxon>Cinara</taxon>
    </lineage>
</organism>
<feature type="compositionally biased region" description="Basic and acidic residues" evidence="1">
    <location>
        <begin position="125"/>
        <end position="135"/>
    </location>
</feature>
<gene>
    <name evidence="2" type="ORF">CINCED_3A012300</name>
</gene>
<protein>
    <submittedName>
        <fullName evidence="2">Uncharacterized protein</fullName>
    </submittedName>
</protein>
<accession>A0A5E4NB67</accession>
<evidence type="ECO:0000313" key="3">
    <source>
        <dbReference type="Proteomes" id="UP000325440"/>
    </source>
</evidence>
<dbReference type="OrthoDB" id="6576548at2759"/>
<dbReference type="EMBL" id="CABPRJ010001903">
    <property type="protein sequence ID" value="VVC40384.1"/>
    <property type="molecule type" value="Genomic_DNA"/>
</dbReference>
<reference evidence="2 3" key="1">
    <citation type="submission" date="2019-08" db="EMBL/GenBank/DDBJ databases">
        <authorList>
            <person name="Alioto T."/>
            <person name="Alioto T."/>
            <person name="Gomez Garrido J."/>
        </authorList>
    </citation>
    <scope>NUCLEOTIDE SEQUENCE [LARGE SCALE GENOMIC DNA]</scope>
</reference>
<evidence type="ECO:0000313" key="2">
    <source>
        <dbReference type="EMBL" id="VVC40384.1"/>
    </source>
</evidence>
<dbReference type="Proteomes" id="UP000325440">
    <property type="component" value="Unassembled WGS sequence"/>
</dbReference>
<evidence type="ECO:0000256" key="1">
    <source>
        <dbReference type="SAM" id="MobiDB-lite"/>
    </source>
</evidence>
<proteinExistence type="predicted"/>
<keyword evidence="3" id="KW-1185">Reference proteome</keyword>
<feature type="region of interest" description="Disordered" evidence="1">
    <location>
        <begin position="107"/>
        <end position="135"/>
    </location>
</feature>
<name>A0A5E4NB67_9HEMI</name>
<sequence>MELTDARTKLYLIGVAYFIQLVNGDTRISRADISAVLGTNEDPNFWPSRGRRNSPETKIKQYLARKYNTNTVNGHLEKPLYVDEPAWLTMDRRSEEDDDYFWVTRGRRGNSWKHPTAVSSNSNYRSRDESDNNIK</sequence>
<dbReference type="AlphaFoldDB" id="A0A5E4NB67"/>